<dbReference type="Proteomes" id="UP001595887">
    <property type="component" value="Unassembled WGS sequence"/>
</dbReference>
<sequence length="200" mass="20663">MGEGRAEFSQLVLAILAAGASQRFGQADKLTADLRGKMLGHHVTDNLSGLDFMRRVIIASAPDHECTAGWQRAGFEIAVNGEAQSGLGTSAALAACIARGAGAAGLIICLADMPFITVQHIERLAESWDGSDGAMVASDSGQAASPPALFGAGHFDMLSRLTGDSGARSLLPGAQLVSFESAALTDIDRPEDLAKARDRA</sequence>
<dbReference type="Pfam" id="PF12804">
    <property type="entry name" value="NTP_transf_3"/>
    <property type="match status" value="1"/>
</dbReference>
<gene>
    <name evidence="3" type="ORF">ACFOWX_12480</name>
</gene>
<dbReference type="SUPFAM" id="SSF53448">
    <property type="entry name" value="Nucleotide-diphospho-sugar transferases"/>
    <property type="match status" value="1"/>
</dbReference>
<protein>
    <submittedName>
        <fullName evidence="3">NTP transferase domain-containing protein</fullName>
    </submittedName>
</protein>
<dbReference type="InterPro" id="IPR029044">
    <property type="entry name" value="Nucleotide-diphossugar_trans"/>
</dbReference>
<keyword evidence="1" id="KW-0460">Magnesium</keyword>
<dbReference type="Gene3D" id="3.90.550.10">
    <property type="entry name" value="Spore Coat Polysaccharide Biosynthesis Protein SpsA, Chain A"/>
    <property type="match status" value="1"/>
</dbReference>
<dbReference type="RefSeq" id="WP_381424593.1">
    <property type="nucleotide sequence ID" value="NZ_JBHSDH010000013.1"/>
</dbReference>
<dbReference type="GO" id="GO:0016740">
    <property type="term" value="F:transferase activity"/>
    <property type="evidence" value="ECO:0007669"/>
    <property type="project" value="UniProtKB-KW"/>
</dbReference>
<keyword evidence="4" id="KW-1185">Reference proteome</keyword>
<evidence type="ECO:0000256" key="1">
    <source>
        <dbReference type="ARBA" id="ARBA00022842"/>
    </source>
</evidence>
<dbReference type="InterPro" id="IPR025877">
    <property type="entry name" value="MobA-like_NTP_Trfase"/>
</dbReference>
<dbReference type="PANTHER" id="PTHR43777:SF1">
    <property type="entry name" value="MOLYBDENUM COFACTOR CYTIDYLYLTRANSFERASE"/>
    <property type="match status" value="1"/>
</dbReference>
<proteinExistence type="predicted"/>
<name>A0ABV8RII6_9SPHN</name>
<accession>A0ABV8RII6</accession>
<comment type="caution">
    <text evidence="3">The sequence shown here is derived from an EMBL/GenBank/DDBJ whole genome shotgun (WGS) entry which is preliminary data.</text>
</comment>
<dbReference type="CDD" id="cd04182">
    <property type="entry name" value="GT_2_like_f"/>
    <property type="match status" value="1"/>
</dbReference>
<evidence type="ECO:0000313" key="3">
    <source>
        <dbReference type="EMBL" id="MFC4293233.1"/>
    </source>
</evidence>
<keyword evidence="3" id="KW-0808">Transferase</keyword>
<reference evidence="4" key="1">
    <citation type="journal article" date="2019" name="Int. J. Syst. Evol. Microbiol.">
        <title>The Global Catalogue of Microorganisms (GCM) 10K type strain sequencing project: providing services to taxonomists for standard genome sequencing and annotation.</title>
        <authorList>
            <consortium name="The Broad Institute Genomics Platform"/>
            <consortium name="The Broad Institute Genome Sequencing Center for Infectious Disease"/>
            <person name="Wu L."/>
            <person name="Ma J."/>
        </authorList>
    </citation>
    <scope>NUCLEOTIDE SEQUENCE [LARGE SCALE GENOMIC DNA]</scope>
    <source>
        <strain evidence="4">CECT 8531</strain>
    </source>
</reference>
<evidence type="ECO:0000259" key="2">
    <source>
        <dbReference type="Pfam" id="PF12804"/>
    </source>
</evidence>
<evidence type="ECO:0000313" key="4">
    <source>
        <dbReference type="Proteomes" id="UP001595887"/>
    </source>
</evidence>
<dbReference type="EMBL" id="JBHSDH010000013">
    <property type="protein sequence ID" value="MFC4293233.1"/>
    <property type="molecule type" value="Genomic_DNA"/>
</dbReference>
<organism evidence="3 4">
    <name type="scientific">Sphingorhabdus arenilitoris</name>
    <dbReference type="NCBI Taxonomy" id="1490041"/>
    <lineage>
        <taxon>Bacteria</taxon>
        <taxon>Pseudomonadati</taxon>
        <taxon>Pseudomonadota</taxon>
        <taxon>Alphaproteobacteria</taxon>
        <taxon>Sphingomonadales</taxon>
        <taxon>Sphingomonadaceae</taxon>
        <taxon>Sphingorhabdus</taxon>
    </lineage>
</organism>
<dbReference type="PANTHER" id="PTHR43777">
    <property type="entry name" value="MOLYBDENUM COFACTOR CYTIDYLYLTRANSFERASE"/>
    <property type="match status" value="1"/>
</dbReference>
<feature type="domain" description="MobA-like NTP transferase" evidence="2">
    <location>
        <begin position="14"/>
        <end position="171"/>
    </location>
</feature>